<dbReference type="Proteomes" id="UP000050424">
    <property type="component" value="Unassembled WGS sequence"/>
</dbReference>
<name>A0A0N8H8M4_9HYPO</name>
<dbReference type="InterPro" id="IPR036465">
    <property type="entry name" value="vWFA_dom_sf"/>
</dbReference>
<dbReference type="PROSITE" id="PS50234">
    <property type="entry name" value="VWFA"/>
    <property type="match status" value="1"/>
</dbReference>
<proteinExistence type="predicted"/>
<dbReference type="AlphaFoldDB" id="A0A0N8H8M4"/>
<reference evidence="3 4" key="1">
    <citation type="submission" date="2015-09" db="EMBL/GenBank/DDBJ databases">
        <title>Draft genome of a European isolate of the apple canker pathogen Neonectria ditissima.</title>
        <authorList>
            <person name="Gomez-Cortecero A."/>
            <person name="Harrison R.J."/>
            <person name="Armitage A.D."/>
        </authorList>
    </citation>
    <scope>NUCLEOTIDE SEQUENCE [LARGE SCALE GENOMIC DNA]</scope>
    <source>
        <strain evidence="3 4">R09/05</strain>
    </source>
</reference>
<dbReference type="STRING" id="78410.A0A0N8H8M4"/>
<accession>A0A0N8H8M4</accession>
<dbReference type="PANTHER" id="PTHR34706:SF1">
    <property type="entry name" value="VWFA DOMAIN-CONTAINING PROTEIN"/>
    <property type="match status" value="1"/>
</dbReference>
<evidence type="ECO:0000313" key="4">
    <source>
        <dbReference type="Proteomes" id="UP000050424"/>
    </source>
</evidence>
<evidence type="ECO:0000256" key="1">
    <source>
        <dbReference type="SAM" id="MobiDB-lite"/>
    </source>
</evidence>
<dbReference type="EMBL" id="LKCW01000012">
    <property type="protein sequence ID" value="KPM44980.1"/>
    <property type="molecule type" value="Genomic_DNA"/>
</dbReference>
<sequence length="376" mass="40639">MVRPRNSNSINIRYSGTPPASHSNMSSKSRFSSWKDKFSRKGSSPAAERISRYDADDSSHGASWKSAHLDPSSAEYPKDIRKFDLATPIPDLDLPAPTSPANDAPPAYTSTPGPSSKLLAADRRGASPSPSLASITSAEDKYAFLSTFDTVFVIDDSGSMAGHCWREVREALGAITPICTSHDPDGIDVYFLNHKSRAAGSSSEAPGGYTKIRDAAQVQHLFESVSPNGSTPTGNRLQSILKPYMANLARRQDNMESIKPINIIVITDGCPTDDPESIIVHHARKLDQLEAPPHQVGIQFFQVGKEASASRALRELDDGLAELGIRDMVDTVAWDSNASTSGEALTADGILKVVLGAVVRRLDRRTGTTPEPRSRW</sequence>
<dbReference type="PANTHER" id="PTHR34706">
    <property type="entry name" value="SLR1338 PROTEIN"/>
    <property type="match status" value="1"/>
</dbReference>
<dbReference type="SUPFAM" id="SSF53300">
    <property type="entry name" value="vWA-like"/>
    <property type="match status" value="1"/>
</dbReference>
<dbReference type="OrthoDB" id="2142040at2759"/>
<feature type="domain" description="VWFA" evidence="2">
    <location>
        <begin position="149"/>
        <end position="316"/>
    </location>
</feature>
<evidence type="ECO:0000313" key="3">
    <source>
        <dbReference type="EMBL" id="KPM44980.1"/>
    </source>
</evidence>
<organism evidence="3 4">
    <name type="scientific">Neonectria ditissima</name>
    <dbReference type="NCBI Taxonomy" id="78410"/>
    <lineage>
        <taxon>Eukaryota</taxon>
        <taxon>Fungi</taxon>
        <taxon>Dikarya</taxon>
        <taxon>Ascomycota</taxon>
        <taxon>Pezizomycotina</taxon>
        <taxon>Sordariomycetes</taxon>
        <taxon>Hypocreomycetidae</taxon>
        <taxon>Hypocreales</taxon>
        <taxon>Nectriaceae</taxon>
        <taxon>Neonectria</taxon>
    </lineage>
</organism>
<comment type="caution">
    <text evidence="3">The sequence shown here is derived from an EMBL/GenBank/DDBJ whole genome shotgun (WGS) entry which is preliminary data.</text>
</comment>
<feature type="region of interest" description="Disordered" evidence="1">
    <location>
        <begin position="89"/>
        <end position="133"/>
    </location>
</feature>
<dbReference type="Gene3D" id="3.40.50.410">
    <property type="entry name" value="von Willebrand factor, type A domain"/>
    <property type="match status" value="1"/>
</dbReference>
<feature type="compositionally biased region" description="Basic and acidic residues" evidence="1">
    <location>
        <begin position="49"/>
        <end position="59"/>
    </location>
</feature>
<dbReference type="InterPro" id="IPR002035">
    <property type="entry name" value="VWF_A"/>
</dbReference>
<feature type="compositionally biased region" description="Polar residues" evidence="1">
    <location>
        <begin position="1"/>
        <end position="32"/>
    </location>
</feature>
<dbReference type="Pfam" id="PF00092">
    <property type="entry name" value="VWA"/>
    <property type="match status" value="1"/>
</dbReference>
<protein>
    <recommendedName>
        <fullName evidence="2">VWFA domain-containing protein</fullName>
    </recommendedName>
</protein>
<gene>
    <name evidence="3" type="ORF">AK830_g1536</name>
</gene>
<keyword evidence="4" id="KW-1185">Reference proteome</keyword>
<evidence type="ECO:0000259" key="2">
    <source>
        <dbReference type="PROSITE" id="PS50234"/>
    </source>
</evidence>
<feature type="region of interest" description="Disordered" evidence="1">
    <location>
        <begin position="1"/>
        <end position="74"/>
    </location>
</feature>